<gene>
    <name evidence="2" type="ORF">MUK42_14880</name>
</gene>
<name>A0A9E7L4I2_9LILI</name>
<sequence>MGRVDTLRDPHFLFLQNNILPTFLQTNIVTTVAKEITSDRVKNPRACNFGDRYKYLDMRRSGWKLLRAQKSWRISTIPASPTISSSRVRQRSEGGRTKNRLNIHLQGRNWHQDPPRLSFSSLFPLPSLGTSGSGCRGGR</sequence>
<reference evidence="2" key="1">
    <citation type="submission" date="2022-05" db="EMBL/GenBank/DDBJ databases">
        <title>The Musa troglodytarum L. genome provides insights into the mechanism of non-climacteric behaviour and enrichment of carotenoids.</title>
        <authorList>
            <person name="Wang J."/>
        </authorList>
    </citation>
    <scope>NUCLEOTIDE SEQUENCE</scope>
    <source>
        <tissue evidence="2">Leaf</tissue>
    </source>
</reference>
<dbReference type="EMBL" id="CP097511">
    <property type="protein sequence ID" value="URE43852.1"/>
    <property type="molecule type" value="Genomic_DNA"/>
</dbReference>
<evidence type="ECO:0000313" key="2">
    <source>
        <dbReference type="EMBL" id="URE43852.1"/>
    </source>
</evidence>
<accession>A0A9E7L4I2</accession>
<dbReference type="Proteomes" id="UP001055439">
    <property type="component" value="Chromosome 9"/>
</dbReference>
<protein>
    <submittedName>
        <fullName evidence="2">Uncharacterized protein</fullName>
    </submittedName>
</protein>
<organism evidence="2 3">
    <name type="scientific">Musa troglodytarum</name>
    <name type="common">fe'i banana</name>
    <dbReference type="NCBI Taxonomy" id="320322"/>
    <lineage>
        <taxon>Eukaryota</taxon>
        <taxon>Viridiplantae</taxon>
        <taxon>Streptophyta</taxon>
        <taxon>Embryophyta</taxon>
        <taxon>Tracheophyta</taxon>
        <taxon>Spermatophyta</taxon>
        <taxon>Magnoliopsida</taxon>
        <taxon>Liliopsida</taxon>
        <taxon>Zingiberales</taxon>
        <taxon>Musaceae</taxon>
        <taxon>Musa</taxon>
    </lineage>
</organism>
<evidence type="ECO:0000256" key="1">
    <source>
        <dbReference type="SAM" id="MobiDB-lite"/>
    </source>
</evidence>
<feature type="region of interest" description="Disordered" evidence="1">
    <location>
        <begin position="83"/>
        <end position="109"/>
    </location>
</feature>
<dbReference type="AlphaFoldDB" id="A0A9E7L4I2"/>
<keyword evidence="3" id="KW-1185">Reference proteome</keyword>
<evidence type="ECO:0000313" key="3">
    <source>
        <dbReference type="Proteomes" id="UP001055439"/>
    </source>
</evidence>
<proteinExistence type="predicted"/>